<feature type="chain" id="PRO_5037663409" evidence="1">
    <location>
        <begin position="23"/>
        <end position="345"/>
    </location>
</feature>
<feature type="signal peptide" evidence="1">
    <location>
        <begin position="1"/>
        <end position="22"/>
    </location>
</feature>
<proteinExistence type="predicted"/>
<dbReference type="AlphaFoldDB" id="A0A914HY08"/>
<keyword evidence="2" id="KW-1185">Reference proteome</keyword>
<keyword evidence="1" id="KW-0732">Signal</keyword>
<sequence>MKTIIFVFLLVVSLSIENTVAPLSPNYVNNFQMPINSGGANIVEQNLSTPQNSKMALGRRKLSNENLILPKKFENGESKRKVSVPLEQIATEQNSSSMAKNVPETFLQNSLPFCQKENSFGQYLAELFNYYLSAGFPVPPNAIAKILLRMRKALEFYFLKRKNNSLFLMELPYPLTLENFRVDKTLHDSSGMSGSVNISFVAECKVCNINDLTLNRLFTMSPQQISEMRLKSDKSDIDWFFGSVLHLLLYQTYPLEQWMLRNNHQFGGDLTKLPNFEFVYMSKLQESVKELLESEGQLQIRNDLPRGFQKQYAFLGQIMKNALQTYSDTRTYDENQKMLKLASEF</sequence>
<name>A0A914HY08_GLORO</name>
<dbReference type="Proteomes" id="UP000887572">
    <property type="component" value="Unplaced"/>
</dbReference>
<accession>A0A914HY08</accession>
<organism evidence="2 3">
    <name type="scientific">Globodera rostochiensis</name>
    <name type="common">Golden nematode worm</name>
    <name type="synonym">Heterodera rostochiensis</name>
    <dbReference type="NCBI Taxonomy" id="31243"/>
    <lineage>
        <taxon>Eukaryota</taxon>
        <taxon>Metazoa</taxon>
        <taxon>Ecdysozoa</taxon>
        <taxon>Nematoda</taxon>
        <taxon>Chromadorea</taxon>
        <taxon>Rhabditida</taxon>
        <taxon>Tylenchina</taxon>
        <taxon>Tylenchomorpha</taxon>
        <taxon>Tylenchoidea</taxon>
        <taxon>Heteroderidae</taxon>
        <taxon>Heteroderinae</taxon>
        <taxon>Globodera</taxon>
    </lineage>
</organism>
<evidence type="ECO:0000256" key="1">
    <source>
        <dbReference type="SAM" id="SignalP"/>
    </source>
</evidence>
<evidence type="ECO:0000313" key="3">
    <source>
        <dbReference type="WBParaSite" id="Gr19_v10_g5524.t1"/>
    </source>
</evidence>
<evidence type="ECO:0000313" key="2">
    <source>
        <dbReference type="Proteomes" id="UP000887572"/>
    </source>
</evidence>
<reference evidence="3" key="1">
    <citation type="submission" date="2022-11" db="UniProtKB">
        <authorList>
            <consortium name="WormBaseParasite"/>
        </authorList>
    </citation>
    <scope>IDENTIFICATION</scope>
</reference>
<dbReference type="WBParaSite" id="Gr19_v10_g5524.t1">
    <property type="protein sequence ID" value="Gr19_v10_g5524.t1"/>
    <property type="gene ID" value="Gr19_v10_g5524"/>
</dbReference>
<protein>
    <submittedName>
        <fullName evidence="3">Uncharacterized protein</fullName>
    </submittedName>
</protein>